<dbReference type="Proteomes" id="UP001499988">
    <property type="component" value="Unassembled WGS sequence"/>
</dbReference>
<evidence type="ECO:0000313" key="1">
    <source>
        <dbReference type="EMBL" id="GAA4888125.1"/>
    </source>
</evidence>
<dbReference type="RefSeq" id="WP_345335430.1">
    <property type="nucleotide sequence ID" value="NZ_BAABJZ010000074.1"/>
</dbReference>
<comment type="caution">
    <text evidence="1">The sequence shown here is derived from an EMBL/GenBank/DDBJ whole genome shotgun (WGS) entry which is preliminary data.</text>
</comment>
<sequence>MFSALLTVISLLQPVPFEAGRQYACSAGPHQFEIQIDAQAVHHLSRYALTQGDQIAMPAIQYQRAKANSPLQWQILALNGQPSALFVLWPLQATLNVAILDQHGALLDTMEHPSDCFAR</sequence>
<accession>A0ABP9EV34</accession>
<gene>
    <name evidence="1" type="ORF">GCM10023333_21900</name>
</gene>
<reference evidence="2" key="1">
    <citation type="journal article" date="2019" name="Int. J. Syst. Evol. Microbiol.">
        <title>The Global Catalogue of Microorganisms (GCM) 10K type strain sequencing project: providing services to taxonomists for standard genome sequencing and annotation.</title>
        <authorList>
            <consortium name="The Broad Institute Genomics Platform"/>
            <consortium name="The Broad Institute Genome Sequencing Center for Infectious Disease"/>
            <person name="Wu L."/>
            <person name="Ma J."/>
        </authorList>
    </citation>
    <scope>NUCLEOTIDE SEQUENCE [LARGE SCALE GENOMIC DNA]</scope>
    <source>
        <strain evidence="2">JCM 18401</strain>
    </source>
</reference>
<protein>
    <submittedName>
        <fullName evidence="1">Uncharacterized protein</fullName>
    </submittedName>
</protein>
<organism evidence="1 2">
    <name type="scientific">Ferrimonas pelagia</name>
    <dbReference type="NCBI Taxonomy" id="1177826"/>
    <lineage>
        <taxon>Bacteria</taxon>
        <taxon>Pseudomonadati</taxon>
        <taxon>Pseudomonadota</taxon>
        <taxon>Gammaproteobacteria</taxon>
        <taxon>Alteromonadales</taxon>
        <taxon>Ferrimonadaceae</taxon>
        <taxon>Ferrimonas</taxon>
    </lineage>
</organism>
<dbReference type="EMBL" id="BAABJZ010000074">
    <property type="protein sequence ID" value="GAA4888125.1"/>
    <property type="molecule type" value="Genomic_DNA"/>
</dbReference>
<keyword evidence="2" id="KW-1185">Reference proteome</keyword>
<evidence type="ECO:0000313" key="2">
    <source>
        <dbReference type="Proteomes" id="UP001499988"/>
    </source>
</evidence>
<proteinExistence type="predicted"/>
<name>A0ABP9EV34_9GAMM</name>